<feature type="region of interest" description="Disordered" evidence="4">
    <location>
        <begin position="1"/>
        <end position="20"/>
    </location>
</feature>
<dbReference type="Proteomes" id="UP000785200">
    <property type="component" value="Unassembled WGS sequence"/>
</dbReference>
<dbReference type="SUPFAM" id="SSF48403">
    <property type="entry name" value="Ankyrin repeat"/>
    <property type="match status" value="2"/>
</dbReference>
<reference evidence="5" key="1">
    <citation type="submission" date="2019-07" db="EMBL/GenBank/DDBJ databases">
        <title>Hyphodiscus hymeniophilus genome sequencing and assembly.</title>
        <authorList>
            <person name="Kramer G."/>
            <person name="Nodwell J."/>
        </authorList>
    </citation>
    <scope>NUCLEOTIDE SEQUENCE</scope>
    <source>
        <strain evidence="5">ATCC 34498</strain>
    </source>
</reference>
<keyword evidence="1" id="KW-0677">Repeat</keyword>
<gene>
    <name evidence="5" type="ORF">D0Z07_3082</name>
</gene>
<keyword evidence="6" id="KW-1185">Reference proteome</keyword>
<feature type="repeat" description="ANK" evidence="3">
    <location>
        <begin position="303"/>
        <end position="335"/>
    </location>
</feature>
<feature type="repeat" description="ANK" evidence="3">
    <location>
        <begin position="536"/>
        <end position="568"/>
    </location>
</feature>
<feature type="region of interest" description="Disordered" evidence="4">
    <location>
        <begin position="185"/>
        <end position="210"/>
    </location>
</feature>
<dbReference type="OrthoDB" id="194358at2759"/>
<dbReference type="PRINTS" id="PR01415">
    <property type="entry name" value="ANKYRIN"/>
</dbReference>
<accession>A0A9P6VLB4</accession>
<feature type="repeat" description="ANK" evidence="3">
    <location>
        <begin position="602"/>
        <end position="634"/>
    </location>
</feature>
<dbReference type="EMBL" id="VNKQ01000006">
    <property type="protein sequence ID" value="KAG0650391.1"/>
    <property type="molecule type" value="Genomic_DNA"/>
</dbReference>
<feature type="repeat" description="ANK" evidence="3">
    <location>
        <begin position="269"/>
        <end position="302"/>
    </location>
</feature>
<dbReference type="SMART" id="SM00248">
    <property type="entry name" value="ANK"/>
    <property type="match status" value="13"/>
</dbReference>
<dbReference type="PROSITE" id="PS50297">
    <property type="entry name" value="ANK_REP_REGION"/>
    <property type="match status" value="8"/>
</dbReference>
<keyword evidence="2 3" id="KW-0040">ANK repeat</keyword>
<organism evidence="5 6">
    <name type="scientific">Hyphodiscus hymeniophilus</name>
    <dbReference type="NCBI Taxonomy" id="353542"/>
    <lineage>
        <taxon>Eukaryota</taxon>
        <taxon>Fungi</taxon>
        <taxon>Dikarya</taxon>
        <taxon>Ascomycota</taxon>
        <taxon>Pezizomycotina</taxon>
        <taxon>Leotiomycetes</taxon>
        <taxon>Helotiales</taxon>
        <taxon>Hyphodiscaceae</taxon>
        <taxon>Hyphodiscus</taxon>
    </lineage>
</organism>
<dbReference type="Gene3D" id="1.25.40.20">
    <property type="entry name" value="Ankyrin repeat-containing domain"/>
    <property type="match status" value="3"/>
</dbReference>
<evidence type="ECO:0000256" key="3">
    <source>
        <dbReference type="PROSITE-ProRule" id="PRU00023"/>
    </source>
</evidence>
<dbReference type="InterPro" id="IPR002110">
    <property type="entry name" value="Ankyrin_rpt"/>
</dbReference>
<feature type="repeat" description="ANK" evidence="3">
    <location>
        <begin position="635"/>
        <end position="667"/>
    </location>
</feature>
<protein>
    <submittedName>
        <fullName evidence="5">Ankyrin-3</fullName>
    </submittedName>
</protein>
<feature type="repeat" description="ANK" evidence="3">
    <location>
        <begin position="668"/>
        <end position="700"/>
    </location>
</feature>
<evidence type="ECO:0000313" key="5">
    <source>
        <dbReference type="EMBL" id="KAG0650391.1"/>
    </source>
</evidence>
<proteinExistence type="predicted"/>
<dbReference type="InterPro" id="IPR036770">
    <property type="entry name" value="Ankyrin_rpt-contain_sf"/>
</dbReference>
<dbReference type="Pfam" id="PF12796">
    <property type="entry name" value="Ank_2"/>
    <property type="match status" value="5"/>
</dbReference>
<evidence type="ECO:0000256" key="2">
    <source>
        <dbReference type="ARBA" id="ARBA00023043"/>
    </source>
</evidence>
<comment type="caution">
    <text evidence="5">The sequence shown here is derived from an EMBL/GenBank/DDBJ whole genome shotgun (WGS) entry which is preliminary data.</text>
</comment>
<evidence type="ECO:0000256" key="4">
    <source>
        <dbReference type="SAM" id="MobiDB-lite"/>
    </source>
</evidence>
<name>A0A9P6VLB4_9HELO</name>
<dbReference type="PANTHER" id="PTHR24171">
    <property type="entry name" value="ANKYRIN REPEAT DOMAIN-CONTAINING PROTEIN 39-RELATED"/>
    <property type="match status" value="1"/>
</dbReference>
<feature type="repeat" description="ANK" evidence="3">
    <location>
        <begin position="436"/>
        <end position="468"/>
    </location>
</feature>
<feature type="repeat" description="ANK" evidence="3">
    <location>
        <begin position="503"/>
        <end position="535"/>
    </location>
</feature>
<evidence type="ECO:0000313" key="6">
    <source>
        <dbReference type="Proteomes" id="UP000785200"/>
    </source>
</evidence>
<sequence length="733" mass="79328">MDDAPPPPYSLHNPHSVIPAPSSQPQYITAFNASIDRAPTSIPGLHFQRPSVQTTVPSRYSAPIPNPVSQVLVGPPHGRQIADEELMRAGFVSAASYFELRTPDNTTPSNKFYHHMPISPDARPDNLPFPQPAEKWTTRGVDDQDWLTFLNHLFPPHRTEKARDVGGHGLEADADLDISRLRLSGSRSSDQSRPLLGNQPGPFDVGQSTELERPRRIRIEAVTNQWNEGFFRPRGLEVLINTVDITSPLASTSRRSSTNVLQKRPPQLLEETPLHQACAKGKKSQVREALANHSNDIDALNKKGQTALFVAVNRGDKDIVQLLLDHNADPTCRPPDSDSNIHVAVYNDRKSILKLLLARSTVGLEERNAKDETPLCVAVNRRHTSCIEALLDFGANPNARPIGKDSMLNVVVSSDQKSIAKLLLQRGVDVEERNSSGQPPLFRAVSKGSTSMVKQLLDHGASATARTSKGAASLSEAVGRGDKSIVLLLLAQKDIDVEVENEKGQTPLYKAISRGDISIAEQLLRKGASPSKYPPGEENPLNLAIGRGSTALTHLLLQRGADFEEKNRSGESPLFAAASRGDAAIFSLLLSKGADPNTRNPAGESGLQKAVSRSDLSIASLLLGRGANPNLPPMSGESPLYQAVHRNNTAMVSILLGHGANPNLRATSGQLPLERAIYANSTAIVSLLLGRGADPNSKTVNGESMMDYAEKRGDRTIIQLCKNYSSASCLKLS</sequence>
<dbReference type="PANTHER" id="PTHR24171:SF9">
    <property type="entry name" value="ANKYRIN REPEAT DOMAIN-CONTAINING PROTEIN 39"/>
    <property type="match status" value="1"/>
</dbReference>
<evidence type="ECO:0000256" key="1">
    <source>
        <dbReference type="ARBA" id="ARBA00022737"/>
    </source>
</evidence>
<feature type="repeat" description="ANK" evidence="3">
    <location>
        <begin position="569"/>
        <end position="601"/>
    </location>
</feature>
<feature type="compositionally biased region" description="Low complexity" evidence="4">
    <location>
        <begin position="185"/>
        <end position="195"/>
    </location>
</feature>
<dbReference type="PROSITE" id="PS50088">
    <property type="entry name" value="ANK_REPEAT"/>
    <property type="match status" value="10"/>
</dbReference>
<feature type="repeat" description="ANK" evidence="3">
    <location>
        <begin position="370"/>
        <end position="402"/>
    </location>
</feature>
<dbReference type="AlphaFoldDB" id="A0A9P6VLB4"/>